<accession>A0AC34QL01</accession>
<evidence type="ECO:0000313" key="1">
    <source>
        <dbReference type="Proteomes" id="UP000887576"/>
    </source>
</evidence>
<name>A0AC34QL01_9BILA</name>
<dbReference type="WBParaSite" id="JU765_v2.g17303.t1">
    <property type="protein sequence ID" value="JU765_v2.g17303.t1"/>
    <property type="gene ID" value="JU765_v2.g17303"/>
</dbReference>
<proteinExistence type="predicted"/>
<sequence>MIQNFYWKRKNLPPGPIPYPILGNFPFLAKYGIEKAFDLIKKQYGDIHTVWFGETPIVLICDVPTIMETFVKDSETYIGRPMDQKLTEVRTKGRYGLIFNDGDIWRHHRRGTLQIFRDFGMGKNLMQERVLDEARIMIDQLKQGSNIQNYGEIQQKIDLAVGNIINLLLFGYRFEGEKLLEFNELKNLLQNFFRSIGKPWIRLLNFNPWVWKFLPRFLLDDQYKQINGMTKFFEKQIKNHELEIDFATENDPTGA</sequence>
<reference evidence="2" key="1">
    <citation type="submission" date="2022-11" db="UniProtKB">
        <authorList>
            <consortium name="WormBaseParasite"/>
        </authorList>
    </citation>
    <scope>IDENTIFICATION</scope>
</reference>
<organism evidence="1 2">
    <name type="scientific">Panagrolaimus sp. JU765</name>
    <dbReference type="NCBI Taxonomy" id="591449"/>
    <lineage>
        <taxon>Eukaryota</taxon>
        <taxon>Metazoa</taxon>
        <taxon>Ecdysozoa</taxon>
        <taxon>Nematoda</taxon>
        <taxon>Chromadorea</taxon>
        <taxon>Rhabditida</taxon>
        <taxon>Tylenchina</taxon>
        <taxon>Panagrolaimomorpha</taxon>
        <taxon>Panagrolaimoidea</taxon>
        <taxon>Panagrolaimidae</taxon>
        <taxon>Panagrolaimus</taxon>
    </lineage>
</organism>
<evidence type="ECO:0000313" key="2">
    <source>
        <dbReference type="WBParaSite" id="JU765_v2.g17303.t1"/>
    </source>
</evidence>
<protein>
    <submittedName>
        <fullName evidence="2">Cytochrome P450</fullName>
    </submittedName>
</protein>
<dbReference type="Proteomes" id="UP000887576">
    <property type="component" value="Unplaced"/>
</dbReference>